<keyword evidence="2" id="KW-1015">Disulfide bond</keyword>
<dbReference type="AlphaFoldDB" id="C6B8N3"/>
<dbReference type="Proteomes" id="UP000002256">
    <property type="component" value="Plasmid pR132503"/>
</dbReference>
<dbReference type="PROSITE" id="PS50240">
    <property type="entry name" value="TRYPSIN_DOM"/>
    <property type="match status" value="1"/>
</dbReference>
<dbReference type="InterPro" id="IPR009003">
    <property type="entry name" value="Peptidase_S1_PA"/>
</dbReference>
<dbReference type="OrthoDB" id="267336at2"/>
<evidence type="ECO:0000256" key="1">
    <source>
        <dbReference type="ARBA" id="ARBA00007664"/>
    </source>
</evidence>
<dbReference type="SMART" id="SM00020">
    <property type="entry name" value="Tryp_SPc"/>
    <property type="match status" value="1"/>
</dbReference>
<organism evidence="5 6">
    <name type="scientific">Rhizobium leguminosarum bv. trifolii (strain WSM1325)</name>
    <dbReference type="NCBI Taxonomy" id="395491"/>
    <lineage>
        <taxon>Bacteria</taxon>
        <taxon>Pseudomonadati</taxon>
        <taxon>Pseudomonadota</taxon>
        <taxon>Alphaproteobacteria</taxon>
        <taxon>Hyphomicrobiales</taxon>
        <taxon>Rhizobiaceae</taxon>
        <taxon>Rhizobium/Agrobacterium group</taxon>
        <taxon>Rhizobium</taxon>
    </lineage>
</organism>
<geneLocation type="plasmid" evidence="5 6">
    <name>pR132503</name>
</geneLocation>
<evidence type="ECO:0000313" key="6">
    <source>
        <dbReference type="Proteomes" id="UP000002256"/>
    </source>
</evidence>
<dbReference type="InterPro" id="IPR001314">
    <property type="entry name" value="Peptidase_S1A"/>
</dbReference>
<reference evidence="5 6" key="1">
    <citation type="journal article" date="2010" name="Stand. Genomic Sci.">
        <title>Complete genome sequence of Rhizobium leguminosarum bv. trifolii strain WSM1325, an effective microsymbiont of annual Mediterranean clovers.</title>
        <authorList>
            <person name="Reeve W."/>
            <person name="O'Hara G."/>
            <person name="Chain P."/>
            <person name="Ardley J."/>
            <person name="Brau L."/>
            <person name="Nandesena K."/>
            <person name="Tiwari R."/>
            <person name="Copeland A."/>
            <person name="Nolan M."/>
            <person name="Han C."/>
            <person name="Brettin T."/>
            <person name="Land M."/>
            <person name="Ovchinikova G."/>
            <person name="Ivanova N."/>
            <person name="Mavromatis K."/>
            <person name="Markowitz V."/>
            <person name="Kyrpides N."/>
            <person name="Melino V."/>
            <person name="Denton M."/>
            <person name="Yates R."/>
            <person name="Howieson J."/>
        </authorList>
    </citation>
    <scope>NUCLEOTIDE SEQUENCE [LARGE SCALE GENOMIC DNA]</scope>
    <source>
        <strain evidence="6">WSM1325</strain>
        <plasmid evidence="6">Plasmid pR132503</plasmid>
    </source>
</reference>
<dbReference type="EMBL" id="CP001625">
    <property type="protein sequence ID" value="ACS60271.1"/>
    <property type="molecule type" value="Genomic_DNA"/>
</dbReference>
<feature type="domain" description="Peptidase S1" evidence="4">
    <location>
        <begin position="74"/>
        <end position="351"/>
    </location>
</feature>
<proteinExistence type="inferred from homology"/>
<dbReference type="GO" id="GO:0006508">
    <property type="term" value="P:proteolysis"/>
    <property type="evidence" value="ECO:0007669"/>
    <property type="project" value="InterPro"/>
</dbReference>
<evidence type="ECO:0000259" key="4">
    <source>
        <dbReference type="PROSITE" id="PS50240"/>
    </source>
</evidence>
<comment type="similarity">
    <text evidence="1">Belongs to the peptidase S1 family.</text>
</comment>
<dbReference type="Pfam" id="PF00089">
    <property type="entry name" value="Trypsin"/>
    <property type="match status" value="1"/>
</dbReference>
<keyword evidence="5" id="KW-0614">Plasmid</keyword>
<dbReference type="PANTHER" id="PTHR24276">
    <property type="entry name" value="POLYSERASE-RELATED"/>
    <property type="match status" value="1"/>
</dbReference>
<dbReference type="HOGENOM" id="CLU_756205_0_0_5"/>
<dbReference type="InterPro" id="IPR050430">
    <property type="entry name" value="Peptidase_S1"/>
</dbReference>
<dbReference type="InterPro" id="IPR018114">
    <property type="entry name" value="TRYPSIN_HIS"/>
</dbReference>
<dbReference type="InterPro" id="IPR001254">
    <property type="entry name" value="Trypsin_dom"/>
</dbReference>
<dbReference type="PROSITE" id="PS00134">
    <property type="entry name" value="TRYPSIN_HIS"/>
    <property type="match status" value="1"/>
</dbReference>
<dbReference type="InterPro" id="IPR043504">
    <property type="entry name" value="Peptidase_S1_PA_chymotrypsin"/>
</dbReference>
<sequence length="366" mass="38481">MNSPGIASCRLAFTLAFLAIFGVASAQDDSAGVHVRYGEAALFDPEAGDAMVADDTNAVADLKAESQEMPSARVANGVDVVLSNFSEVVKIEFSDARGRHACTGVMLSPDAVLTAGHCGCGRAYEVTMQTAPVERAGDTAFSILRIEGGPFLFPGYSCSYPETTGVGHDLALMRIVPPAAKEGNVFELDDGVAVELSFPVIRSGVQVLSQQLLNSIFILGFGRTETGAVAKNLQGANVGVLSRHCIAGHVFMSYCAPFREFSLGRNSNTPGIAPDSCGGDSGGPAYRMDSDLIMDPSGLFPLHLSRRTLVGIVSRAVAGVVHPYRGYCGGGGIYTTVGTRPVLDWLRSQKVSFLYDPNPTYRAAGG</sequence>
<accession>C6B8N3</accession>
<evidence type="ECO:0000256" key="2">
    <source>
        <dbReference type="ARBA" id="ARBA00023157"/>
    </source>
</evidence>
<dbReference type="KEGG" id="rlg:Rleg_5449"/>
<evidence type="ECO:0000256" key="3">
    <source>
        <dbReference type="SAM" id="SignalP"/>
    </source>
</evidence>
<feature type="signal peptide" evidence="3">
    <location>
        <begin position="1"/>
        <end position="26"/>
    </location>
</feature>
<evidence type="ECO:0000313" key="5">
    <source>
        <dbReference type="EMBL" id="ACS60271.1"/>
    </source>
</evidence>
<dbReference type="PANTHER" id="PTHR24276:SF98">
    <property type="entry name" value="FI18310P1-RELATED"/>
    <property type="match status" value="1"/>
</dbReference>
<gene>
    <name evidence="5" type="ordered locus">Rleg_5449</name>
</gene>
<dbReference type="SUPFAM" id="SSF50494">
    <property type="entry name" value="Trypsin-like serine proteases"/>
    <property type="match status" value="1"/>
</dbReference>
<dbReference type="GO" id="GO:0004252">
    <property type="term" value="F:serine-type endopeptidase activity"/>
    <property type="evidence" value="ECO:0007669"/>
    <property type="project" value="InterPro"/>
</dbReference>
<feature type="chain" id="PRO_5002960461" evidence="3">
    <location>
        <begin position="27"/>
        <end position="366"/>
    </location>
</feature>
<dbReference type="PRINTS" id="PR00722">
    <property type="entry name" value="CHYMOTRYPSIN"/>
</dbReference>
<protein>
    <submittedName>
        <fullName evidence="5">Peptidase S1 and S6 chymotrypsin/Hap</fullName>
    </submittedName>
</protein>
<name>C6B8N3_RHILS</name>
<dbReference type="Gene3D" id="2.40.10.10">
    <property type="entry name" value="Trypsin-like serine proteases"/>
    <property type="match status" value="1"/>
</dbReference>
<keyword evidence="3" id="KW-0732">Signal</keyword>